<evidence type="ECO:0000313" key="1">
    <source>
        <dbReference type="EMBL" id="ACG32578.1"/>
    </source>
</evidence>
<name>B6T645_MAIZE</name>
<sequence length="91" mass="10207">MDSDFQTSPRAPYSNLSLFFSFFLSLKRTTGSVFKMPPCKLFLALTRAFRCINTCRLLQASKGTPLLPSAAVLCPLQIMEEEAWQECLHGS</sequence>
<dbReference type="AlphaFoldDB" id="B6T645"/>
<reference evidence="1" key="1">
    <citation type="journal article" date="2009" name="Plant Mol. Biol.">
        <title>Insights into corn genes derived from large-scale cDNA sequencing.</title>
        <authorList>
            <person name="Alexandrov N.N."/>
            <person name="Brover V.V."/>
            <person name="Freidin S."/>
            <person name="Troukhan M.E."/>
            <person name="Tatarinova T.V."/>
            <person name="Zhang H."/>
            <person name="Swaller T.J."/>
            <person name="Lu Y.P."/>
            <person name="Bouck J."/>
            <person name="Flavell R.B."/>
            <person name="Feldmann K.A."/>
        </authorList>
    </citation>
    <scope>NUCLEOTIDE SEQUENCE</scope>
</reference>
<proteinExistence type="evidence at transcript level"/>
<accession>B6T645</accession>
<protein>
    <submittedName>
        <fullName evidence="1">Uncharacterized protein</fullName>
    </submittedName>
</protein>
<organism evidence="1">
    <name type="scientific">Zea mays</name>
    <name type="common">Maize</name>
    <dbReference type="NCBI Taxonomy" id="4577"/>
    <lineage>
        <taxon>Eukaryota</taxon>
        <taxon>Viridiplantae</taxon>
        <taxon>Streptophyta</taxon>
        <taxon>Embryophyta</taxon>
        <taxon>Tracheophyta</taxon>
        <taxon>Spermatophyta</taxon>
        <taxon>Magnoliopsida</taxon>
        <taxon>Liliopsida</taxon>
        <taxon>Poales</taxon>
        <taxon>Poaceae</taxon>
        <taxon>PACMAD clade</taxon>
        <taxon>Panicoideae</taxon>
        <taxon>Andropogonodae</taxon>
        <taxon>Andropogoneae</taxon>
        <taxon>Tripsacinae</taxon>
        <taxon>Zea</taxon>
    </lineage>
</organism>
<dbReference type="EMBL" id="EU960460">
    <property type="protein sequence ID" value="ACG32578.1"/>
    <property type="molecule type" value="mRNA"/>
</dbReference>